<sequence>MEAVVEVNNLKAYYRAFLYGVDREVRAVDDVSLSIGRGEIYGVAGESSSGKTTLIKTIAGAIRPPLRVVSGAVKFHFNSGTQDIYAMTPEQRASLRWRHLSYIMQGSMNVLNPVRRIRHSFTDFAFRHMKADRGTFFDRVGTHLQRLKLDAHLLDAYPHELSGGMRQRMTIALATILTPEFIIADEPTTALDVIVQRDVLSMIREIQREMGSSFLFVTHDMGVHAAVSDRIGIVYAGRLVEEAPTRKLFQLPLHPYTQHLVASLPRIGDASTRPSLEGRPPNLAMPPEGCRFHPRCPKRMDICSREAPPMVTVEPDRRVACFAVTGGAR</sequence>
<dbReference type="EMBL" id="FMAG01000001">
    <property type="protein sequence ID" value="SCB08423.1"/>
    <property type="molecule type" value="Genomic_DNA"/>
</dbReference>
<dbReference type="GO" id="GO:0005524">
    <property type="term" value="F:ATP binding"/>
    <property type="evidence" value="ECO:0007669"/>
    <property type="project" value="UniProtKB-KW"/>
</dbReference>
<feature type="domain" description="ABC transporter" evidence="6">
    <location>
        <begin position="5"/>
        <end position="261"/>
    </location>
</feature>
<dbReference type="NCBIfam" id="TIGR01727">
    <property type="entry name" value="oligo_HPY"/>
    <property type="match status" value="1"/>
</dbReference>
<dbReference type="GO" id="GO:0005886">
    <property type="term" value="C:plasma membrane"/>
    <property type="evidence" value="ECO:0007669"/>
    <property type="project" value="UniProtKB-SubCell"/>
</dbReference>
<keyword evidence="4" id="KW-0547">Nucleotide-binding</keyword>
<evidence type="ECO:0000256" key="4">
    <source>
        <dbReference type="ARBA" id="ARBA00022741"/>
    </source>
</evidence>
<evidence type="ECO:0000313" key="8">
    <source>
        <dbReference type="Proteomes" id="UP000199101"/>
    </source>
</evidence>
<dbReference type="OrthoDB" id="9815712at2"/>
<reference evidence="8" key="1">
    <citation type="submission" date="2016-08" db="EMBL/GenBank/DDBJ databases">
        <authorList>
            <person name="Varghese N."/>
            <person name="Submissions Spin"/>
        </authorList>
    </citation>
    <scope>NUCLEOTIDE SEQUENCE [LARGE SCALE GENOMIC DNA]</scope>
    <source>
        <strain evidence="8">HAMBI 2975</strain>
    </source>
</reference>
<protein>
    <submittedName>
        <fullName evidence="7">Peptide/nickel transport system ATP-binding protein</fullName>
    </submittedName>
</protein>
<keyword evidence="5 7" id="KW-0067">ATP-binding</keyword>
<keyword evidence="8" id="KW-1185">Reference proteome</keyword>
<dbReference type="Gene3D" id="3.40.50.300">
    <property type="entry name" value="P-loop containing nucleotide triphosphate hydrolases"/>
    <property type="match status" value="1"/>
</dbReference>
<dbReference type="SUPFAM" id="SSF52540">
    <property type="entry name" value="P-loop containing nucleoside triphosphate hydrolases"/>
    <property type="match status" value="1"/>
</dbReference>
<dbReference type="Pfam" id="PF08352">
    <property type="entry name" value="oligo_HPY"/>
    <property type="match status" value="1"/>
</dbReference>
<evidence type="ECO:0000313" key="7">
    <source>
        <dbReference type="EMBL" id="SCB08423.1"/>
    </source>
</evidence>
<dbReference type="GO" id="GO:0016887">
    <property type="term" value="F:ATP hydrolysis activity"/>
    <property type="evidence" value="ECO:0007669"/>
    <property type="project" value="InterPro"/>
</dbReference>
<evidence type="ECO:0000256" key="3">
    <source>
        <dbReference type="ARBA" id="ARBA00022448"/>
    </source>
</evidence>
<proteinExistence type="inferred from homology"/>
<dbReference type="PANTHER" id="PTHR43067">
    <property type="entry name" value="OLIGOPEPTIDE/DIPEPTIDE ABC TRANSPORTER, ATPASE SUBUNIT"/>
    <property type="match status" value="1"/>
</dbReference>
<accession>A0A1C3TYT5</accession>
<evidence type="ECO:0000256" key="1">
    <source>
        <dbReference type="ARBA" id="ARBA00004417"/>
    </source>
</evidence>
<dbReference type="AlphaFoldDB" id="A0A1C3TYT5"/>
<name>A0A1C3TYT5_9HYPH</name>
<comment type="subcellular location">
    <subcellularLocation>
        <location evidence="1">Cell inner membrane</location>
        <topology evidence="1">Peripheral membrane protein</topology>
    </subcellularLocation>
</comment>
<gene>
    <name evidence="7" type="ORF">GA0061103_1226</name>
</gene>
<organism evidence="7 8">
    <name type="scientific">Rhizobium multihospitium</name>
    <dbReference type="NCBI Taxonomy" id="410764"/>
    <lineage>
        <taxon>Bacteria</taxon>
        <taxon>Pseudomonadati</taxon>
        <taxon>Pseudomonadota</taxon>
        <taxon>Alphaproteobacteria</taxon>
        <taxon>Hyphomicrobiales</taxon>
        <taxon>Rhizobiaceae</taxon>
        <taxon>Rhizobium/Agrobacterium group</taxon>
        <taxon>Rhizobium</taxon>
    </lineage>
</organism>
<dbReference type="InterPro" id="IPR003593">
    <property type="entry name" value="AAA+_ATPase"/>
</dbReference>
<dbReference type="Proteomes" id="UP000199101">
    <property type="component" value="Unassembled WGS sequence"/>
</dbReference>
<comment type="similarity">
    <text evidence="2">Belongs to the ABC transporter superfamily.</text>
</comment>
<dbReference type="GO" id="GO:0015833">
    <property type="term" value="P:peptide transport"/>
    <property type="evidence" value="ECO:0007669"/>
    <property type="project" value="InterPro"/>
</dbReference>
<dbReference type="InterPro" id="IPR017871">
    <property type="entry name" value="ABC_transporter-like_CS"/>
</dbReference>
<dbReference type="PROSITE" id="PS50893">
    <property type="entry name" value="ABC_TRANSPORTER_2"/>
    <property type="match status" value="1"/>
</dbReference>
<dbReference type="RefSeq" id="WP_092706243.1">
    <property type="nucleotide sequence ID" value="NZ_FMAG01000001.1"/>
</dbReference>
<dbReference type="PANTHER" id="PTHR43067:SF2">
    <property type="entry name" value="OLIGOPEPTIDE ABC TRANSPORTER, ATP-BINDING PROTEIN"/>
    <property type="match status" value="1"/>
</dbReference>
<dbReference type="InterPro" id="IPR003439">
    <property type="entry name" value="ABC_transporter-like_ATP-bd"/>
</dbReference>
<dbReference type="STRING" id="410764.GA0061103_1226"/>
<dbReference type="InterPro" id="IPR013563">
    <property type="entry name" value="Oligopep_ABC_C"/>
</dbReference>
<dbReference type="CDD" id="cd03257">
    <property type="entry name" value="ABC_NikE_OppD_transporters"/>
    <property type="match status" value="1"/>
</dbReference>
<evidence type="ECO:0000256" key="2">
    <source>
        <dbReference type="ARBA" id="ARBA00005417"/>
    </source>
</evidence>
<dbReference type="Pfam" id="PF00005">
    <property type="entry name" value="ABC_tran"/>
    <property type="match status" value="1"/>
</dbReference>
<dbReference type="InterPro" id="IPR027417">
    <property type="entry name" value="P-loop_NTPase"/>
</dbReference>
<dbReference type="PROSITE" id="PS00211">
    <property type="entry name" value="ABC_TRANSPORTER_1"/>
    <property type="match status" value="1"/>
</dbReference>
<keyword evidence="3" id="KW-0813">Transport</keyword>
<evidence type="ECO:0000256" key="5">
    <source>
        <dbReference type="ARBA" id="ARBA00022840"/>
    </source>
</evidence>
<evidence type="ECO:0000259" key="6">
    <source>
        <dbReference type="PROSITE" id="PS50893"/>
    </source>
</evidence>
<dbReference type="SMART" id="SM00382">
    <property type="entry name" value="AAA"/>
    <property type="match status" value="1"/>
</dbReference>